<evidence type="ECO:0000256" key="1">
    <source>
        <dbReference type="SAM" id="MobiDB-lite"/>
    </source>
</evidence>
<feature type="compositionally biased region" description="Low complexity" evidence="1">
    <location>
        <begin position="611"/>
        <end position="624"/>
    </location>
</feature>
<evidence type="ECO:0000313" key="2">
    <source>
        <dbReference type="EMBL" id="KAK4186813.1"/>
    </source>
</evidence>
<feature type="compositionally biased region" description="Polar residues" evidence="1">
    <location>
        <begin position="419"/>
        <end position="440"/>
    </location>
</feature>
<reference evidence="2" key="2">
    <citation type="submission" date="2023-05" db="EMBL/GenBank/DDBJ databases">
        <authorList>
            <consortium name="Lawrence Berkeley National Laboratory"/>
            <person name="Steindorff A."/>
            <person name="Hensen N."/>
            <person name="Bonometti L."/>
            <person name="Westerberg I."/>
            <person name="Brannstrom I.O."/>
            <person name="Guillou S."/>
            <person name="Cros-Aarteil S."/>
            <person name="Calhoun S."/>
            <person name="Haridas S."/>
            <person name="Kuo A."/>
            <person name="Mondo S."/>
            <person name="Pangilinan J."/>
            <person name="Riley R."/>
            <person name="Labutti K."/>
            <person name="Andreopoulos B."/>
            <person name="Lipzen A."/>
            <person name="Chen C."/>
            <person name="Yanf M."/>
            <person name="Daum C."/>
            <person name="Ng V."/>
            <person name="Clum A."/>
            <person name="Ohm R."/>
            <person name="Martin F."/>
            <person name="Silar P."/>
            <person name="Natvig D."/>
            <person name="Lalanne C."/>
            <person name="Gautier V."/>
            <person name="Ament-Velasquez S.L."/>
            <person name="Kruys A."/>
            <person name="Hutchinson M.I."/>
            <person name="Powell A.J."/>
            <person name="Barry K."/>
            <person name="Miller A.N."/>
            <person name="Grigoriev I.V."/>
            <person name="Debuchy R."/>
            <person name="Gladieux P."/>
            <person name="Thoren M.H."/>
            <person name="Johannesson H."/>
        </authorList>
    </citation>
    <scope>NUCLEOTIDE SEQUENCE</scope>
    <source>
        <strain evidence="2">PSN309</strain>
    </source>
</reference>
<reference evidence="2" key="1">
    <citation type="journal article" date="2023" name="Mol. Phylogenet. Evol.">
        <title>Genome-scale phylogeny and comparative genomics of the fungal order Sordariales.</title>
        <authorList>
            <person name="Hensen N."/>
            <person name="Bonometti L."/>
            <person name="Westerberg I."/>
            <person name="Brannstrom I.O."/>
            <person name="Guillou S."/>
            <person name="Cros-Aarteil S."/>
            <person name="Calhoun S."/>
            <person name="Haridas S."/>
            <person name="Kuo A."/>
            <person name="Mondo S."/>
            <person name="Pangilinan J."/>
            <person name="Riley R."/>
            <person name="LaButti K."/>
            <person name="Andreopoulos B."/>
            <person name="Lipzen A."/>
            <person name="Chen C."/>
            <person name="Yan M."/>
            <person name="Daum C."/>
            <person name="Ng V."/>
            <person name="Clum A."/>
            <person name="Steindorff A."/>
            <person name="Ohm R.A."/>
            <person name="Martin F."/>
            <person name="Silar P."/>
            <person name="Natvig D.O."/>
            <person name="Lalanne C."/>
            <person name="Gautier V."/>
            <person name="Ament-Velasquez S.L."/>
            <person name="Kruys A."/>
            <person name="Hutchinson M.I."/>
            <person name="Powell A.J."/>
            <person name="Barry K."/>
            <person name="Miller A.N."/>
            <person name="Grigoriev I.V."/>
            <person name="Debuchy R."/>
            <person name="Gladieux P."/>
            <person name="Hiltunen Thoren M."/>
            <person name="Johannesson H."/>
        </authorList>
    </citation>
    <scope>NUCLEOTIDE SEQUENCE</scope>
    <source>
        <strain evidence="2">PSN309</strain>
    </source>
</reference>
<feature type="region of interest" description="Disordered" evidence="1">
    <location>
        <begin position="419"/>
        <end position="635"/>
    </location>
</feature>
<comment type="caution">
    <text evidence="2">The sequence shown here is derived from an EMBL/GenBank/DDBJ whole genome shotgun (WGS) entry which is preliminary data.</text>
</comment>
<sequence length="635" mass="68761">MLSHPSRNFQNHMGKHHPEFKNTFKQAWLKVESQKYECLFCSHTAAITEMRGHIQSQHSDKGALQCIVPGGCKVIQKGTLRQLHEHFRAHHSQEKITQYRCPSSSCLKREFNTIDDLVQHLKSVESPFDPYRKVRPLAHKSILDQATAMQWFRMLPVPTSPGLAALEQPKPTDPADLGDTEQGGHRDDTGAGYHGQRTASGYEQPAPQAGGTQGGLTGQPTYTEHMHEEPAPLGGLARQATTIGHSQHAPQREQPRYGDDVPAGDPGATQDFEFSSGIHFQRERQRQRQQQQPQYGLGSGTGYQTQQPEMSPEEQQSIASLRSSVLQYQQQHEVRGQLQHTGTDTAAGSHSYQAPRYGEDPSYYQPPPPPQHSVQPTTRHASGTSTQHAPMAAPQPTPALVTNTMQQGYGGYGSSATQYSSAYNTNSPQANPTAVATAQQAYGEYGTPGTQHSSSYYTNLPQANPTAAPTAHQGYGAHGPPPVAPQYGSGYTNNPPPTKPPAQPQGMSLHRQAVTAQAMTRSSSSQSSSSHQSSGRTNPQNPPSRLHTQSPSPNYQQGSSSPDDNMHHSQQVVGSPQPGMGLKPLSPRYTISGCPSNDSTSSYGVCDPMITWAPPTRSPTRSPTPAGPPPAASSQ</sequence>
<feature type="compositionally biased region" description="Polar residues" evidence="1">
    <location>
        <begin position="593"/>
        <end position="603"/>
    </location>
</feature>
<organism evidence="2 3">
    <name type="scientific">Podospora australis</name>
    <dbReference type="NCBI Taxonomy" id="1536484"/>
    <lineage>
        <taxon>Eukaryota</taxon>
        <taxon>Fungi</taxon>
        <taxon>Dikarya</taxon>
        <taxon>Ascomycota</taxon>
        <taxon>Pezizomycotina</taxon>
        <taxon>Sordariomycetes</taxon>
        <taxon>Sordariomycetidae</taxon>
        <taxon>Sordariales</taxon>
        <taxon>Podosporaceae</taxon>
        <taxon>Podospora</taxon>
    </lineage>
</organism>
<feature type="compositionally biased region" description="Polar residues" evidence="1">
    <location>
        <begin position="338"/>
        <end position="352"/>
    </location>
</feature>
<feature type="compositionally biased region" description="Low complexity" evidence="1">
    <location>
        <begin position="522"/>
        <end position="534"/>
    </location>
</feature>
<keyword evidence="3" id="KW-1185">Reference proteome</keyword>
<feature type="compositionally biased region" description="Polar residues" evidence="1">
    <location>
        <begin position="318"/>
        <end position="331"/>
    </location>
</feature>
<evidence type="ECO:0000313" key="3">
    <source>
        <dbReference type="Proteomes" id="UP001302126"/>
    </source>
</evidence>
<gene>
    <name evidence="2" type="ORF">QBC35DRAFT_475130</name>
</gene>
<name>A0AAN6WR73_9PEZI</name>
<feature type="region of interest" description="Disordered" evidence="1">
    <location>
        <begin position="162"/>
        <end position="229"/>
    </location>
</feature>
<feature type="compositionally biased region" description="Basic and acidic residues" evidence="1">
    <location>
        <begin position="250"/>
        <end position="259"/>
    </location>
</feature>
<dbReference type="AlphaFoldDB" id="A0AAN6WR73"/>
<feature type="compositionally biased region" description="Polar residues" evidence="1">
    <location>
        <begin position="448"/>
        <end position="467"/>
    </location>
</feature>
<dbReference type="EMBL" id="MU864415">
    <property type="protein sequence ID" value="KAK4186813.1"/>
    <property type="molecule type" value="Genomic_DNA"/>
</dbReference>
<feature type="region of interest" description="Disordered" evidence="1">
    <location>
        <begin position="242"/>
        <end position="404"/>
    </location>
</feature>
<accession>A0AAN6WR73</accession>
<feature type="compositionally biased region" description="Polar residues" evidence="1">
    <location>
        <begin position="377"/>
        <end position="388"/>
    </location>
</feature>
<dbReference type="Proteomes" id="UP001302126">
    <property type="component" value="Unassembled WGS sequence"/>
</dbReference>
<protein>
    <submittedName>
        <fullName evidence="2">Uncharacterized protein</fullName>
    </submittedName>
</protein>
<feature type="compositionally biased region" description="Pro residues" evidence="1">
    <location>
        <begin position="494"/>
        <end position="503"/>
    </location>
</feature>
<feature type="compositionally biased region" description="Low complexity" evidence="1">
    <location>
        <begin position="304"/>
        <end position="317"/>
    </location>
</feature>
<feature type="compositionally biased region" description="Polar residues" evidence="1">
    <location>
        <begin position="546"/>
        <end position="574"/>
    </location>
</feature>
<proteinExistence type="predicted"/>
<feature type="compositionally biased region" description="Pro residues" evidence="1">
    <location>
        <begin position="625"/>
        <end position="635"/>
    </location>
</feature>